<reference evidence="3" key="2">
    <citation type="submission" date="2020-09" db="EMBL/GenBank/DDBJ databases">
        <authorList>
            <person name="Sun Q."/>
            <person name="Ohkuma M."/>
        </authorList>
    </citation>
    <scope>NUCLEOTIDE SEQUENCE</scope>
    <source>
        <strain evidence="3">JCM 30078</strain>
    </source>
</reference>
<dbReference type="RefSeq" id="WP_188981172.1">
    <property type="nucleotide sequence ID" value="NZ_BMPO01000001.1"/>
</dbReference>
<sequence length="414" mass="45828">MKYEVIVLGAGMIGVSTALQLIKRGHAVTLVDRRPPGLETSYGNAGIIQREAVEPYPFPRDFSLLFKVMRKGGIDVNYHLDALPRIAPKLLRYWWYSSPPRYREIALAWSRLIEHSISEHAPLIEEAGANDLIRKDGWRVGFRTPLAFELAQREAERESLEYGIKHTVLDSSALAAAEPGLVRAMAGAIHWVEPWTVRSPGTLVERYAALFQRLGGRFLQGDADSLQQVGAGWSVKTDDGDVLAEHAVIALGPWSSQITDRLDYQLPLFVKRGYHRHYRAAKTLTMPLLDAENGVMLAPMNAGLRLTTGAEFAALGAPATPLQLRKAERAVGELIDLGEPVEQKPWLGARPCVVDMKPVIGAAPRHRGLWFHFGHAHQGFTLGPASGRLLAEMINGESPYIDPTPYSPTRFIRS</sequence>
<evidence type="ECO:0000313" key="4">
    <source>
        <dbReference type="Proteomes" id="UP000635983"/>
    </source>
</evidence>
<dbReference type="Gene3D" id="3.50.50.60">
    <property type="entry name" value="FAD/NAD(P)-binding domain"/>
    <property type="match status" value="2"/>
</dbReference>
<dbReference type="PANTHER" id="PTHR13847">
    <property type="entry name" value="SARCOSINE DEHYDROGENASE-RELATED"/>
    <property type="match status" value="1"/>
</dbReference>
<comment type="caution">
    <text evidence="3">The sequence shown here is derived from an EMBL/GenBank/DDBJ whole genome shotgun (WGS) entry which is preliminary data.</text>
</comment>
<dbReference type="SUPFAM" id="SSF51905">
    <property type="entry name" value="FAD/NAD(P)-binding domain"/>
    <property type="match status" value="1"/>
</dbReference>
<dbReference type="Gene3D" id="3.30.9.10">
    <property type="entry name" value="D-Amino Acid Oxidase, subunit A, domain 2"/>
    <property type="match status" value="1"/>
</dbReference>
<accession>A0A917PHW2</accession>
<name>A0A917PHW2_9PSED</name>
<evidence type="ECO:0000259" key="2">
    <source>
        <dbReference type="Pfam" id="PF01266"/>
    </source>
</evidence>
<dbReference type="GO" id="GO:0005737">
    <property type="term" value="C:cytoplasm"/>
    <property type="evidence" value="ECO:0007669"/>
    <property type="project" value="TreeGrafter"/>
</dbReference>
<dbReference type="EMBL" id="BMPO01000001">
    <property type="protein sequence ID" value="GGJ78720.1"/>
    <property type="molecule type" value="Genomic_DNA"/>
</dbReference>
<protein>
    <submittedName>
        <fullName evidence="3">Amino acid oxidoreductase</fullName>
    </submittedName>
</protein>
<dbReference type="InterPro" id="IPR036188">
    <property type="entry name" value="FAD/NAD-bd_sf"/>
</dbReference>
<dbReference type="PANTHER" id="PTHR13847:SF289">
    <property type="entry name" value="GLYCINE OXIDASE"/>
    <property type="match status" value="1"/>
</dbReference>
<dbReference type="InterPro" id="IPR006076">
    <property type="entry name" value="FAD-dep_OxRdtase"/>
</dbReference>
<reference evidence="3" key="1">
    <citation type="journal article" date="2014" name="Int. J. Syst. Evol. Microbiol.">
        <title>Complete genome sequence of Corynebacterium casei LMG S-19264T (=DSM 44701T), isolated from a smear-ripened cheese.</title>
        <authorList>
            <consortium name="US DOE Joint Genome Institute (JGI-PGF)"/>
            <person name="Walter F."/>
            <person name="Albersmeier A."/>
            <person name="Kalinowski J."/>
            <person name="Ruckert C."/>
        </authorList>
    </citation>
    <scope>NUCLEOTIDE SEQUENCE</scope>
    <source>
        <strain evidence="3">JCM 30078</strain>
    </source>
</reference>
<evidence type="ECO:0000313" key="3">
    <source>
        <dbReference type="EMBL" id="GGJ78720.1"/>
    </source>
</evidence>
<dbReference type="Pfam" id="PF01266">
    <property type="entry name" value="DAO"/>
    <property type="match status" value="1"/>
</dbReference>
<gene>
    <name evidence="3" type="ORF">GCM10009304_00800</name>
</gene>
<evidence type="ECO:0000256" key="1">
    <source>
        <dbReference type="ARBA" id="ARBA00023002"/>
    </source>
</evidence>
<keyword evidence="1" id="KW-0560">Oxidoreductase</keyword>
<feature type="domain" description="FAD dependent oxidoreductase" evidence="2">
    <location>
        <begin position="5"/>
        <end position="393"/>
    </location>
</feature>
<dbReference type="AlphaFoldDB" id="A0A917PHW2"/>
<dbReference type="GO" id="GO:0016491">
    <property type="term" value="F:oxidoreductase activity"/>
    <property type="evidence" value="ECO:0007669"/>
    <property type="project" value="UniProtKB-KW"/>
</dbReference>
<organism evidence="3 4">
    <name type="scientific">Pseudomonas matsuisoli</name>
    <dbReference type="NCBI Taxonomy" id="1515666"/>
    <lineage>
        <taxon>Bacteria</taxon>
        <taxon>Pseudomonadati</taxon>
        <taxon>Pseudomonadota</taxon>
        <taxon>Gammaproteobacteria</taxon>
        <taxon>Pseudomonadales</taxon>
        <taxon>Pseudomonadaceae</taxon>
        <taxon>Pseudomonas</taxon>
    </lineage>
</organism>
<proteinExistence type="predicted"/>
<dbReference type="Proteomes" id="UP000635983">
    <property type="component" value="Unassembled WGS sequence"/>
</dbReference>
<keyword evidence="4" id="KW-1185">Reference proteome</keyword>